<dbReference type="STRING" id="349161.Dred_2030"/>
<name>A4J644_DESRM</name>
<organism evidence="1 2">
    <name type="scientific">Desulforamulus reducens (strain ATCC BAA-1160 / DSM 100696 / MI-1)</name>
    <name type="common">Desulfotomaculum reducens</name>
    <dbReference type="NCBI Taxonomy" id="349161"/>
    <lineage>
        <taxon>Bacteria</taxon>
        <taxon>Bacillati</taxon>
        <taxon>Bacillota</taxon>
        <taxon>Clostridia</taxon>
        <taxon>Eubacteriales</taxon>
        <taxon>Peptococcaceae</taxon>
        <taxon>Desulforamulus</taxon>
    </lineage>
</organism>
<protein>
    <submittedName>
        <fullName evidence="1">Uncharacterized protein</fullName>
    </submittedName>
</protein>
<gene>
    <name evidence="1" type="ordered locus">Dred_2030</name>
</gene>
<dbReference type="EMBL" id="CP000612">
    <property type="protein sequence ID" value="ABO50547.1"/>
    <property type="molecule type" value="Genomic_DNA"/>
</dbReference>
<keyword evidence="2" id="KW-1185">Reference proteome</keyword>
<dbReference type="KEGG" id="drm:Dred_2030"/>
<sequence>MGLFSSYFKVLKLVLYIPNSWVEGGEHVKKTKQVKTSEEIVGMLKEASSAAEQLAKTKKLRNTVKSMIDKNDNSIIEALRGLLKQPPK</sequence>
<evidence type="ECO:0000313" key="1">
    <source>
        <dbReference type="EMBL" id="ABO50547.1"/>
    </source>
</evidence>
<dbReference type="Proteomes" id="UP000001556">
    <property type="component" value="Chromosome"/>
</dbReference>
<reference evidence="1 2" key="1">
    <citation type="submission" date="2007-03" db="EMBL/GenBank/DDBJ databases">
        <title>Complete sequence of Desulfotomaculum reducens MI-1.</title>
        <authorList>
            <consortium name="US DOE Joint Genome Institute"/>
            <person name="Copeland A."/>
            <person name="Lucas S."/>
            <person name="Lapidus A."/>
            <person name="Barry K."/>
            <person name="Detter J.C."/>
            <person name="Glavina del Rio T."/>
            <person name="Hammon N."/>
            <person name="Israni S."/>
            <person name="Dalin E."/>
            <person name="Tice H."/>
            <person name="Pitluck S."/>
            <person name="Sims D."/>
            <person name="Brettin T."/>
            <person name="Bruce D."/>
            <person name="Han C."/>
            <person name="Tapia R."/>
            <person name="Schmutz J."/>
            <person name="Larimer F."/>
            <person name="Land M."/>
            <person name="Hauser L."/>
            <person name="Kyrpides N."/>
            <person name="Kim E."/>
            <person name="Tebo B.M."/>
            <person name="Richardson P."/>
        </authorList>
    </citation>
    <scope>NUCLEOTIDE SEQUENCE [LARGE SCALE GENOMIC DNA]</scope>
    <source>
        <strain evidence="1 2">MI-1</strain>
    </source>
</reference>
<proteinExistence type="predicted"/>
<evidence type="ECO:0000313" key="2">
    <source>
        <dbReference type="Proteomes" id="UP000001556"/>
    </source>
</evidence>
<accession>A4J644</accession>
<dbReference type="AlphaFoldDB" id="A4J644"/>
<dbReference type="HOGENOM" id="CLU_2464085_0_0_9"/>